<proteinExistence type="predicted"/>
<protein>
    <submittedName>
        <fullName evidence="1">Uncharacterized protein</fullName>
    </submittedName>
</protein>
<dbReference type="OrthoDB" id="4664297at2759"/>
<evidence type="ECO:0000313" key="2">
    <source>
        <dbReference type="Proteomes" id="UP000325780"/>
    </source>
</evidence>
<dbReference type="Proteomes" id="UP000325780">
    <property type="component" value="Unassembled WGS sequence"/>
</dbReference>
<name>A0A5N6U769_ASPAV</name>
<dbReference type="Gene3D" id="2.60.40.2970">
    <property type="match status" value="1"/>
</dbReference>
<evidence type="ECO:0000313" key="1">
    <source>
        <dbReference type="EMBL" id="KAE8154487.1"/>
    </source>
</evidence>
<reference evidence="1 2" key="1">
    <citation type="submission" date="2019-04" db="EMBL/GenBank/DDBJ databases">
        <title>Friends and foes A comparative genomics study of 23 Aspergillus species from section Flavi.</title>
        <authorList>
            <consortium name="DOE Joint Genome Institute"/>
            <person name="Kjaerbolling I."/>
            <person name="Vesth T."/>
            <person name="Frisvad J.C."/>
            <person name="Nybo J.L."/>
            <person name="Theobald S."/>
            <person name="Kildgaard S."/>
            <person name="Isbrandt T."/>
            <person name="Kuo A."/>
            <person name="Sato A."/>
            <person name="Lyhne E.K."/>
            <person name="Kogle M.E."/>
            <person name="Wiebenga A."/>
            <person name="Kun R.S."/>
            <person name="Lubbers R.J."/>
            <person name="Makela M.R."/>
            <person name="Barry K."/>
            <person name="Chovatia M."/>
            <person name="Clum A."/>
            <person name="Daum C."/>
            <person name="Haridas S."/>
            <person name="He G."/>
            <person name="LaButti K."/>
            <person name="Lipzen A."/>
            <person name="Mondo S."/>
            <person name="Riley R."/>
            <person name="Salamov A."/>
            <person name="Simmons B.A."/>
            <person name="Magnuson J.K."/>
            <person name="Henrissat B."/>
            <person name="Mortensen U.H."/>
            <person name="Larsen T.O."/>
            <person name="Devries R.P."/>
            <person name="Grigoriev I.V."/>
            <person name="Machida M."/>
            <person name="Baker S.E."/>
            <person name="Andersen M.R."/>
        </authorList>
    </citation>
    <scope>NUCLEOTIDE SEQUENCE [LARGE SCALE GENOMIC DNA]</scope>
    <source>
        <strain evidence="1 2">IBT 18842</strain>
    </source>
</reference>
<dbReference type="AlphaFoldDB" id="A0A5N6U769"/>
<sequence>MMGATVALQVLLASQLSSIERSSSGTSISVNASIHNASNQPVTILKWNTPLDPKAAILGVFEVQDQTDGQAVPLDTIKFSRKLPPSADDLLEISPRSSVNTVVKLPPMALPSSHEFSVRAHGRWHAVWETPVSSVSDAKLEQLSDAKRGDFESNVVQFKAE</sequence>
<gene>
    <name evidence="1" type="ORF">BDV25DRAFT_135921</name>
</gene>
<accession>A0A5N6U769</accession>
<organism evidence="1 2">
    <name type="scientific">Aspergillus avenaceus</name>
    <dbReference type="NCBI Taxonomy" id="36643"/>
    <lineage>
        <taxon>Eukaryota</taxon>
        <taxon>Fungi</taxon>
        <taxon>Dikarya</taxon>
        <taxon>Ascomycota</taxon>
        <taxon>Pezizomycotina</taxon>
        <taxon>Eurotiomycetes</taxon>
        <taxon>Eurotiomycetidae</taxon>
        <taxon>Eurotiales</taxon>
        <taxon>Aspergillaceae</taxon>
        <taxon>Aspergillus</taxon>
        <taxon>Aspergillus subgen. Circumdati</taxon>
    </lineage>
</organism>
<keyword evidence="2" id="KW-1185">Reference proteome</keyword>
<dbReference type="EMBL" id="ML742029">
    <property type="protein sequence ID" value="KAE8154487.1"/>
    <property type="molecule type" value="Genomic_DNA"/>
</dbReference>